<dbReference type="STRING" id="195105.CN97_00140"/>
<reference evidence="1 2" key="1">
    <citation type="submission" date="2014-03" db="EMBL/GenBank/DDBJ databases">
        <title>Genome of Haematobacter massiliensis CCUG 47968.</title>
        <authorList>
            <person name="Wang D."/>
            <person name="Wang G."/>
        </authorList>
    </citation>
    <scope>NUCLEOTIDE SEQUENCE [LARGE SCALE GENOMIC DNA]</scope>
    <source>
        <strain evidence="1 2">CCUG 47968</strain>
    </source>
</reference>
<dbReference type="Proteomes" id="UP000028826">
    <property type="component" value="Unassembled WGS sequence"/>
</dbReference>
<evidence type="ECO:0000313" key="1">
    <source>
        <dbReference type="EMBL" id="KFI27762.1"/>
    </source>
</evidence>
<name>A0A086Y0G2_9RHOB</name>
<evidence type="ECO:0000313" key="2">
    <source>
        <dbReference type="Proteomes" id="UP000028826"/>
    </source>
</evidence>
<sequence>MRALAMAALATALVSVAHPSQSETLFSCGASAGYGFYPVGPFSPEAKWEKDGISKGEIQLVLINKEPDILIRDVIGMSSARAQGGHVVVIDATDAGYVSVLVTYPEGAKELYTFDSERRKVFWTQHKFGVAIDKVAAFVADCL</sequence>
<dbReference type="AlphaFoldDB" id="A0A086Y0G2"/>
<comment type="caution">
    <text evidence="1">The sequence shown here is derived from an EMBL/GenBank/DDBJ whole genome shotgun (WGS) entry which is preliminary data.</text>
</comment>
<proteinExistence type="predicted"/>
<dbReference type="RefSeq" id="WP_035712749.1">
    <property type="nucleotide sequence ID" value="NZ_CAMIFG010000072.1"/>
</dbReference>
<accession>A0A086Y0G2</accession>
<dbReference type="EMBL" id="JGYG01000010">
    <property type="protein sequence ID" value="KFI27762.1"/>
    <property type="molecule type" value="Genomic_DNA"/>
</dbReference>
<protein>
    <submittedName>
        <fullName evidence="1">Uncharacterized protein</fullName>
    </submittedName>
</protein>
<keyword evidence="2" id="KW-1185">Reference proteome</keyword>
<organism evidence="1 2">
    <name type="scientific">Haematobacter massiliensis</name>
    <dbReference type="NCBI Taxonomy" id="195105"/>
    <lineage>
        <taxon>Bacteria</taxon>
        <taxon>Pseudomonadati</taxon>
        <taxon>Pseudomonadota</taxon>
        <taxon>Alphaproteobacteria</taxon>
        <taxon>Rhodobacterales</taxon>
        <taxon>Paracoccaceae</taxon>
        <taxon>Haematobacter</taxon>
    </lineage>
</organism>
<dbReference type="OrthoDB" id="7864864at2"/>
<gene>
    <name evidence="1" type="ORF">CN97_00140</name>
</gene>